<feature type="transmembrane region" description="Helical" evidence="1">
    <location>
        <begin position="12"/>
        <end position="32"/>
    </location>
</feature>
<sequence length="187" mass="21826">MGISNFRNRAGYTIVLYLGLCLLIDIASRVVGQLQINNLILFSFLSFFEILIFSYLYWSKLKKSRWLQILTVLGLTYLVYEGLTLDQSDTINYQTYARNVSSLIIVLLVLKYIFSELKAGSTLKGETLHFILLSYYSLEFMLLIPFNFLINSSVTAIMYIWDARILLNFIFYAYLTFYLWSNGKTRI</sequence>
<accession>A0A1W6MNS1</accession>
<proteinExistence type="predicted"/>
<evidence type="ECO:0000313" key="3">
    <source>
        <dbReference type="Proteomes" id="UP000193431"/>
    </source>
</evidence>
<protein>
    <submittedName>
        <fullName evidence="2">Uncharacterized protein</fullName>
    </submittedName>
</protein>
<keyword evidence="1" id="KW-1133">Transmembrane helix</keyword>
<dbReference type="STRING" id="331648.BST97_15175"/>
<keyword evidence="1" id="KW-0472">Membrane</keyword>
<feature type="transmembrane region" description="Helical" evidence="1">
    <location>
        <begin position="156"/>
        <end position="180"/>
    </location>
</feature>
<reference evidence="2 3" key="1">
    <citation type="submission" date="2016-11" db="EMBL/GenBank/DDBJ databases">
        <title>Trade-off between light-utilization and light-protection in marine flavobacteria.</title>
        <authorList>
            <person name="Kumagai Y."/>
        </authorList>
    </citation>
    <scope>NUCLEOTIDE SEQUENCE [LARGE SCALE GENOMIC DNA]</scope>
    <source>
        <strain evidence="2 3">JCM 13191</strain>
    </source>
</reference>
<organism evidence="2 3">
    <name type="scientific">Nonlabens spongiae</name>
    <dbReference type="NCBI Taxonomy" id="331648"/>
    <lineage>
        <taxon>Bacteria</taxon>
        <taxon>Pseudomonadati</taxon>
        <taxon>Bacteroidota</taxon>
        <taxon>Flavobacteriia</taxon>
        <taxon>Flavobacteriales</taxon>
        <taxon>Flavobacteriaceae</taxon>
        <taxon>Nonlabens</taxon>
    </lineage>
</organism>
<feature type="transmembrane region" description="Helical" evidence="1">
    <location>
        <begin position="127"/>
        <end position="150"/>
    </location>
</feature>
<keyword evidence="1" id="KW-0812">Transmembrane</keyword>
<keyword evidence="3" id="KW-1185">Reference proteome</keyword>
<dbReference type="AlphaFoldDB" id="A0A1W6MNS1"/>
<dbReference type="EMBL" id="CP019344">
    <property type="protein sequence ID" value="ARN79217.1"/>
    <property type="molecule type" value="Genomic_DNA"/>
</dbReference>
<dbReference type="Proteomes" id="UP000193431">
    <property type="component" value="Chromosome"/>
</dbReference>
<name>A0A1W6MNS1_9FLAO</name>
<evidence type="ECO:0000256" key="1">
    <source>
        <dbReference type="SAM" id="Phobius"/>
    </source>
</evidence>
<gene>
    <name evidence="2" type="ORF">BST97_15175</name>
</gene>
<evidence type="ECO:0000313" key="2">
    <source>
        <dbReference type="EMBL" id="ARN79217.1"/>
    </source>
</evidence>
<feature type="transmembrane region" description="Helical" evidence="1">
    <location>
        <begin position="38"/>
        <end position="58"/>
    </location>
</feature>
<feature type="transmembrane region" description="Helical" evidence="1">
    <location>
        <begin position="95"/>
        <end position="115"/>
    </location>
</feature>